<gene>
    <name evidence="1" type="ORF">CWS20_25905</name>
</gene>
<evidence type="ECO:0000313" key="2">
    <source>
        <dbReference type="Proteomes" id="UP000233343"/>
    </source>
</evidence>
<dbReference type="Proteomes" id="UP000233343">
    <property type="component" value="Unassembled WGS sequence"/>
</dbReference>
<keyword evidence="2" id="KW-1185">Reference proteome</keyword>
<protein>
    <submittedName>
        <fullName evidence="1">Uncharacterized protein</fullName>
    </submittedName>
</protein>
<organism evidence="1 2">
    <name type="scientific">Cytobacillus horneckiae</name>
    <dbReference type="NCBI Taxonomy" id="549687"/>
    <lineage>
        <taxon>Bacteria</taxon>
        <taxon>Bacillati</taxon>
        <taxon>Bacillota</taxon>
        <taxon>Bacilli</taxon>
        <taxon>Bacillales</taxon>
        <taxon>Bacillaceae</taxon>
        <taxon>Cytobacillus</taxon>
    </lineage>
</organism>
<evidence type="ECO:0000313" key="1">
    <source>
        <dbReference type="EMBL" id="PKG26079.1"/>
    </source>
</evidence>
<accession>A0A2N0Z9B2</accession>
<proteinExistence type="predicted"/>
<name>A0A2N0Z9B2_9BACI</name>
<dbReference type="EMBL" id="PISD01000078">
    <property type="protein sequence ID" value="PKG26079.1"/>
    <property type="molecule type" value="Genomic_DNA"/>
</dbReference>
<comment type="caution">
    <text evidence="1">The sequence shown here is derived from an EMBL/GenBank/DDBJ whole genome shotgun (WGS) entry which is preliminary data.</text>
</comment>
<reference evidence="1 2" key="1">
    <citation type="journal article" date="2010" name="Int. J. Syst. Evol. Microbiol.">
        <title>Bacillus horneckiae sp. nov., isolated from a spacecraft-assembly clean room.</title>
        <authorList>
            <person name="Vaishampayan P."/>
            <person name="Probst A."/>
            <person name="Krishnamurthi S."/>
            <person name="Ghosh S."/>
            <person name="Osman S."/>
            <person name="McDowall A."/>
            <person name="Ruckmani A."/>
            <person name="Mayilraj S."/>
            <person name="Venkateswaran K."/>
        </authorList>
    </citation>
    <scope>NUCLEOTIDE SEQUENCE [LARGE SCALE GENOMIC DNA]</scope>
    <source>
        <strain evidence="2">1PO1SC</strain>
    </source>
</reference>
<dbReference type="RefSeq" id="WP_101226446.1">
    <property type="nucleotide sequence ID" value="NZ_JARSFA010000027.1"/>
</dbReference>
<sequence>MNIPMKHLLTNSETQQILQWQRDMLDQPVTEKILIYQPLLFDIQCVLNHAMERYRQMDEEVKRELEGYVSNLVSVNPFDETIEADFSEQTQIYKNISLLLDKEEKKFQLVKEKRREEGCHI</sequence>
<dbReference type="AlphaFoldDB" id="A0A2N0Z9B2"/>